<evidence type="ECO:0000259" key="17">
    <source>
        <dbReference type="Pfam" id="PF01326"/>
    </source>
</evidence>
<evidence type="ECO:0000259" key="16">
    <source>
        <dbReference type="Pfam" id="PF00391"/>
    </source>
</evidence>
<keyword evidence="6 19" id="KW-0808">Transferase</keyword>
<dbReference type="GO" id="GO:0005524">
    <property type="term" value="F:ATP binding"/>
    <property type="evidence" value="ECO:0007669"/>
    <property type="project" value="UniProtKB-UniRule"/>
</dbReference>
<dbReference type="OrthoDB" id="9765468at2"/>
<dbReference type="EMBL" id="PVNK01000025">
    <property type="protein sequence ID" value="PRQ04727.1"/>
    <property type="molecule type" value="Genomic_DNA"/>
</dbReference>
<protein>
    <recommendedName>
        <fullName evidence="5 12">Pyruvate, phosphate dikinase</fullName>
        <ecNumber evidence="4 12">2.7.9.1</ecNumber>
    </recommendedName>
</protein>
<dbReference type="Proteomes" id="UP000237968">
    <property type="component" value="Unassembled WGS sequence"/>
</dbReference>
<feature type="binding site" evidence="14">
    <location>
        <position position="799"/>
    </location>
    <ligand>
        <name>substrate</name>
    </ligand>
</feature>
<evidence type="ECO:0000256" key="5">
    <source>
        <dbReference type="ARBA" id="ARBA00020138"/>
    </source>
</evidence>
<feature type="binding site" evidence="15">
    <location>
        <position position="778"/>
    </location>
    <ligand>
        <name>Mg(2+)</name>
        <dbReference type="ChEBI" id="CHEBI:18420"/>
    </ligand>
</feature>
<dbReference type="SUPFAM" id="SSF56059">
    <property type="entry name" value="Glutathione synthetase ATP-binding domain-like"/>
    <property type="match status" value="1"/>
</dbReference>
<evidence type="ECO:0000256" key="4">
    <source>
        <dbReference type="ARBA" id="ARBA00011994"/>
    </source>
</evidence>
<keyword evidence="19" id="KW-0670">Pyruvate</keyword>
<dbReference type="InterPro" id="IPR000121">
    <property type="entry name" value="PEP_util_C"/>
</dbReference>
<dbReference type="PROSITE" id="PS00742">
    <property type="entry name" value="PEP_ENZYMES_2"/>
    <property type="match status" value="1"/>
</dbReference>
<feature type="active site" description="Tele-phosphohistidine intermediate" evidence="13">
    <location>
        <position position="458"/>
    </location>
</feature>
<evidence type="ECO:0000256" key="9">
    <source>
        <dbReference type="ARBA" id="ARBA00022777"/>
    </source>
</evidence>
<comment type="cofactor">
    <cofactor evidence="1 12 15">
        <name>Mg(2+)</name>
        <dbReference type="ChEBI" id="CHEBI:18420"/>
    </cofactor>
</comment>
<dbReference type="InterPro" id="IPR008279">
    <property type="entry name" value="PEP-util_enz_mobile_dom"/>
</dbReference>
<evidence type="ECO:0000256" key="2">
    <source>
        <dbReference type="ARBA" id="ARBA00003144"/>
    </source>
</evidence>
<dbReference type="GO" id="GO:0016301">
    <property type="term" value="F:kinase activity"/>
    <property type="evidence" value="ECO:0007669"/>
    <property type="project" value="UniProtKB-UniRule"/>
</dbReference>
<comment type="similarity">
    <text evidence="3 12">Belongs to the PEP-utilizing enzyme family.</text>
</comment>
<keyword evidence="9 19" id="KW-0418">Kinase</keyword>
<feature type="binding site" evidence="14">
    <location>
        <position position="635"/>
    </location>
    <ligand>
        <name>substrate</name>
    </ligand>
</feature>
<dbReference type="Gene3D" id="3.30.1490.20">
    <property type="entry name" value="ATP-grasp fold, A domain"/>
    <property type="match status" value="1"/>
</dbReference>
<dbReference type="Pfam" id="PF02896">
    <property type="entry name" value="PEP-utilizers_C"/>
    <property type="match status" value="1"/>
</dbReference>
<proteinExistence type="inferred from homology"/>
<sequence length="937" mass="102681">MPRKYVYSFGEGAAEGRDDMKGLLGGKGAALAEMTNAGIPVPPGFTITTTACTLHRELGTIPAEVSRQIDEHLAVLEQRMNRTFGDADEPLLVSVRSGAKVSMPGMMDTVLNLGLNPEAVRGLAESSGDPRFALDAYRRFIMMYSDVVLGVERSRFEAVMSSARRKARKQTDSQLSAKQLEKVVTAFEKIVLDRTGEPFPRDPRVQLRGAIEAVFGSWDTERARRYRKLHDISDALGTACNVQAMVFGNRGERSATGVGFTRNPATGEREFYGEFLQNAQGEDVVAGIRTPRLLVELEAVLPEAYRELQDIALRLERHYGDMQDFEFTIEEGKLFMLQTRTGKRTGIAAVKVATDMVDEGLITREEAVIRVEPVQLLQLLHPVFDPAARAEHEVAAVGINASPGAACGRLVFTSDDAVAEAEAGNEVILVRHETSPDDIHGMNAAVGLLTVTGGMTSHAAVVGRQMGKPAVVGCESLRINAAREQLEVGGHTVERGDWLSIDGTTGEVILAEVGTMPSEVVQVVTGELDPAKSTIFAGFQRLLEWADLTRRLRVRANADTGPDAEVALALGAEGIGLARTEHMFFGADRMPKMQDMILARTEAERRKALRRLLPLQRRDFIALFKAMSGLPVTIRTLDPPLHEFLPNPTELKVEIEVMKATGKSKGQRKADYEARLAELEAIYERVLSITEINPMLGWRGCRLTILVPEIIEMQARALFEAAAKCISNGVSVDPEIMIPLVGDVGELRRQREVVERVAKEVEAKLGVHVNYKIGTMIELPRAAVTADKIAEQAEFFSFGTNDLTQTTFGFSRDDAGKFLGRYVDEGILPRNPFVSIDREGVGELMRIAVSKGRAARQGIKIGICGEHGGDPQSVGFCHDLGLDYVSCSPYRIPVARLAAAQAVLHERGVEELRTRARRNLRYKTPPTYHDTALGHDA</sequence>
<feature type="binding site" evidence="14">
    <location>
        <position position="802"/>
    </location>
    <ligand>
        <name>substrate</name>
    </ligand>
</feature>
<dbReference type="Pfam" id="PF01326">
    <property type="entry name" value="PPDK_N"/>
    <property type="match status" value="3"/>
</dbReference>
<feature type="binding site" evidence="14">
    <location>
        <position position="778"/>
    </location>
    <ligand>
        <name>substrate</name>
    </ligand>
</feature>
<dbReference type="AlphaFoldDB" id="A0A2S9YHY1"/>
<feature type="binding site" evidence="15">
    <location>
        <position position="802"/>
    </location>
    <ligand>
        <name>Mg(2+)</name>
        <dbReference type="ChEBI" id="CHEBI:18420"/>
    </ligand>
</feature>
<dbReference type="Gene3D" id="3.20.20.60">
    <property type="entry name" value="Phosphoenolpyruvate-binding domains"/>
    <property type="match status" value="1"/>
</dbReference>
<dbReference type="PIRSF" id="PIRSF000853">
    <property type="entry name" value="PPDK"/>
    <property type="match status" value="1"/>
</dbReference>
<comment type="caution">
    <text evidence="19">The sequence shown here is derived from an EMBL/GenBank/DDBJ whole genome shotgun (WGS) entry which is preliminary data.</text>
</comment>
<accession>A0A2S9YHY1</accession>
<dbReference type="GO" id="GO:0046872">
    <property type="term" value="F:metal ion binding"/>
    <property type="evidence" value="ECO:0007669"/>
    <property type="project" value="UniProtKB-UniRule"/>
</dbReference>
<reference evidence="19 20" key="1">
    <citation type="submission" date="2018-03" db="EMBL/GenBank/DDBJ databases">
        <title>Draft Genome Sequences of the Obligatory Marine Myxobacteria Enhygromyxa salina SWB005.</title>
        <authorList>
            <person name="Poehlein A."/>
            <person name="Moghaddam J.A."/>
            <person name="Harms H."/>
            <person name="Alanjari M."/>
            <person name="Koenig G.M."/>
            <person name="Daniel R."/>
            <person name="Schaeberle T.F."/>
        </authorList>
    </citation>
    <scope>NUCLEOTIDE SEQUENCE [LARGE SCALE GENOMIC DNA]</scope>
    <source>
        <strain evidence="19 20">SWB005</strain>
    </source>
</reference>
<dbReference type="Pfam" id="PF00391">
    <property type="entry name" value="PEP-utilizers"/>
    <property type="match status" value="1"/>
</dbReference>
<comment type="catalytic activity">
    <reaction evidence="12">
        <text>pyruvate + phosphate + ATP = phosphoenolpyruvate + AMP + diphosphate + H(+)</text>
        <dbReference type="Rhea" id="RHEA:10756"/>
        <dbReference type="ChEBI" id="CHEBI:15361"/>
        <dbReference type="ChEBI" id="CHEBI:15378"/>
        <dbReference type="ChEBI" id="CHEBI:30616"/>
        <dbReference type="ChEBI" id="CHEBI:33019"/>
        <dbReference type="ChEBI" id="CHEBI:43474"/>
        <dbReference type="ChEBI" id="CHEBI:58702"/>
        <dbReference type="ChEBI" id="CHEBI:456215"/>
        <dbReference type="EC" id="2.7.9.1"/>
    </reaction>
</comment>
<evidence type="ECO:0000256" key="8">
    <source>
        <dbReference type="ARBA" id="ARBA00022741"/>
    </source>
</evidence>
<keyword evidence="20" id="KW-1185">Reference proteome</keyword>
<dbReference type="NCBIfam" id="TIGR01828">
    <property type="entry name" value="pyru_phos_dikin"/>
    <property type="match status" value="1"/>
</dbReference>
<name>A0A2S9YHY1_9BACT</name>
<keyword evidence="11 15" id="KW-0460">Magnesium</keyword>
<evidence type="ECO:0000256" key="10">
    <source>
        <dbReference type="ARBA" id="ARBA00022840"/>
    </source>
</evidence>
<dbReference type="RefSeq" id="WP_106389957.1">
    <property type="nucleotide sequence ID" value="NZ_PVNK01000025.1"/>
</dbReference>
<dbReference type="Gene3D" id="1.10.189.10">
    <property type="entry name" value="Pyruvate Phosphate Dikinase, domain 2"/>
    <property type="match status" value="1"/>
</dbReference>
<feature type="binding site" evidence="14">
    <location>
        <position position="801"/>
    </location>
    <ligand>
        <name>substrate</name>
    </ligand>
</feature>
<gene>
    <name evidence="19" type="primary">ppdK</name>
    <name evidence="19" type="ORF">ENSA5_04920</name>
</gene>
<dbReference type="InterPro" id="IPR013815">
    <property type="entry name" value="ATP_grasp_subdomain_1"/>
</dbReference>
<feature type="domain" description="Pyruvate phosphate dikinase AMP/ATP-binding" evidence="17">
    <location>
        <begin position="303"/>
        <end position="359"/>
    </location>
</feature>
<dbReference type="InterPro" id="IPR015813">
    <property type="entry name" value="Pyrv/PenolPyrv_kinase-like_dom"/>
</dbReference>
<feature type="domain" description="Pyruvate phosphate dikinase AMP/ATP-binding" evidence="17">
    <location>
        <begin position="63"/>
        <end position="291"/>
    </location>
</feature>
<feature type="binding site" evidence="14">
    <location>
        <position position="800"/>
    </location>
    <ligand>
        <name>substrate</name>
    </ligand>
</feature>
<keyword evidence="8" id="KW-0547">Nucleotide-binding</keyword>
<dbReference type="GO" id="GO:0050242">
    <property type="term" value="F:pyruvate, phosphate dikinase activity"/>
    <property type="evidence" value="ECO:0007669"/>
    <property type="project" value="UniProtKB-UniRule"/>
</dbReference>
<evidence type="ECO:0000256" key="11">
    <source>
        <dbReference type="ARBA" id="ARBA00022842"/>
    </source>
</evidence>
<dbReference type="InterPro" id="IPR010121">
    <property type="entry name" value="Pyruvate_phosphate_dikinase"/>
</dbReference>
<evidence type="ECO:0000256" key="7">
    <source>
        <dbReference type="ARBA" id="ARBA00022723"/>
    </source>
</evidence>
<dbReference type="Gene3D" id="3.30.470.20">
    <property type="entry name" value="ATP-grasp fold, B domain"/>
    <property type="match status" value="1"/>
</dbReference>
<dbReference type="NCBIfam" id="NF004531">
    <property type="entry name" value="PRK05878.1"/>
    <property type="match status" value="1"/>
</dbReference>
<comment type="function">
    <text evidence="2">Catalyzes the reversible phosphorylation of pyruvate and phosphate.</text>
</comment>
<dbReference type="PANTHER" id="PTHR22931:SF9">
    <property type="entry name" value="PYRUVATE, PHOSPHATE DIKINASE 1, CHLOROPLASTIC"/>
    <property type="match status" value="1"/>
</dbReference>
<dbReference type="InterPro" id="IPR023151">
    <property type="entry name" value="PEP_util_CS"/>
</dbReference>
<organism evidence="19 20">
    <name type="scientific">Enhygromyxa salina</name>
    <dbReference type="NCBI Taxonomy" id="215803"/>
    <lineage>
        <taxon>Bacteria</taxon>
        <taxon>Pseudomonadati</taxon>
        <taxon>Myxococcota</taxon>
        <taxon>Polyangia</taxon>
        <taxon>Nannocystales</taxon>
        <taxon>Nannocystaceae</taxon>
        <taxon>Enhygromyxa</taxon>
    </lineage>
</organism>
<evidence type="ECO:0000256" key="3">
    <source>
        <dbReference type="ARBA" id="ARBA00007837"/>
    </source>
</evidence>
<dbReference type="InterPro" id="IPR036637">
    <property type="entry name" value="Phosphohistidine_dom_sf"/>
</dbReference>
<evidence type="ECO:0000256" key="6">
    <source>
        <dbReference type="ARBA" id="ARBA00022679"/>
    </source>
</evidence>
<evidence type="ECO:0000256" key="15">
    <source>
        <dbReference type="PIRSR" id="PIRSR000853-3"/>
    </source>
</evidence>
<dbReference type="PANTHER" id="PTHR22931">
    <property type="entry name" value="PHOSPHOENOLPYRUVATE DIKINASE-RELATED"/>
    <property type="match status" value="1"/>
</dbReference>
<dbReference type="Gene3D" id="1.20.80.30">
    <property type="match status" value="1"/>
</dbReference>
<evidence type="ECO:0000256" key="14">
    <source>
        <dbReference type="PIRSR" id="PIRSR000853-2"/>
    </source>
</evidence>
<dbReference type="InterPro" id="IPR002192">
    <property type="entry name" value="PPDK_AMP/ATP-bd"/>
</dbReference>
<feature type="binding site" evidence="14">
    <location>
        <position position="579"/>
    </location>
    <ligand>
        <name>substrate</name>
    </ligand>
</feature>
<evidence type="ECO:0000313" key="20">
    <source>
        <dbReference type="Proteomes" id="UP000237968"/>
    </source>
</evidence>
<dbReference type="Gene3D" id="3.50.30.10">
    <property type="entry name" value="Phosphohistidine domain"/>
    <property type="match status" value="1"/>
</dbReference>
<feature type="domain" description="PEP-utilising enzyme mobile" evidence="16">
    <location>
        <begin position="426"/>
        <end position="506"/>
    </location>
</feature>
<evidence type="ECO:0000313" key="19">
    <source>
        <dbReference type="EMBL" id="PRQ04727.1"/>
    </source>
</evidence>
<dbReference type="InterPro" id="IPR040442">
    <property type="entry name" value="Pyrv_kinase-like_dom_sf"/>
</dbReference>
<feature type="domain" description="PEP-utilising enzyme C-terminal" evidence="18">
    <location>
        <begin position="542"/>
        <end position="902"/>
    </location>
</feature>
<keyword evidence="7 15" id="KW-0479">Metal-binding</keyword>
<dbReference type="SUPFAM" id="SSF51621">
    <property type="entry name" value="Phosphoenolpyruvate/pyruvate domain"/>
    <property type="match status" value="1"/>
</dbReference>
<evidence type="ECO:0000256" key="12">
    <source>
        <dbReference type="PIRNR" id="PIRNR000853"/>
    </source>
</evidence>
<evidence type="ECO:0000256" key="13">
    <source>
        <dbReference type="PIRSR" id="PIRSR000853-1"/>
    </source>
</evidence>
<feature type="domain" description="Pyruvate phosphate dikinase AMP/ATP-binding" evidence="17">
    <location>
        <begin position="23"/>
        <end position="54"/>
    </location>
</feature>
<keyword evidence="10" id="KW-0067">ATP-binding</keyword>
<evidence type="ECO:0000256" key="1">
    <source>
        <dbReference type="ARBA" id="ARBA00001946"/>
    </source>
</evidence>
<dbReference type="EC" id="2.7.9.1" evidence="4 12"/>
<feature type="active site" description="Proton donor" evidence="13">
    <location>
        <position position="864"/>
    </location>
</feature>
<dbReference type="SUPFAM" id="SSF52009">
    <property type="entry name" value="Phosphohistidine domain"/>
    <property type="match status" value="1"/>
</dbReference>
<evidence type="ECO:0000259" key="18">
    <source>
        <dbReference type="Pfam" id="PF02896"/>
    </source>
</evidence>